<protein>
    <recommendedName>
        <fullName evidence="2">G domain-containing protein</fullName>
    </recommendedName>
</protein>
<evidence type="ECO:0000259" key="2">
    <source>
        <dbReference type="Pfam" id="PF01926"/>
    </source>
</evidence>
<keyword evidence="1" id="KW-0812">Transmembrane</keyword>
<dbReference type="InterPro" id="IPR006073">
    <property type="entry name" value="GTP-bd"/>
</dbReference>
<organism evidence="3 4">
    <name type="scientific">Actinomortierella ambigua</name>
    <dbReference type="NCBI Taxonomy" id="1343610"/>
    <lineage>
        <taxon>Eukaryota</taxon>
        <taxon>Fungi</taxon>
        <taxon>Fungi incertae sedis</taxon>
        <taxon>Mucoromycota</taxon>
        <taxon>Mortierellomycotina</taxon>
        <taxon>Mortierellomycetes</taxon>
        <taxon>Mortierellales</taxon>
        <taxon>Mortierellaceae</taxon>
        <taxon>Actinomortierella</taxon>
    </lineage>
</organism>
<keyword evidence="1" id="KW-1133">Transmembrane helix</keyword>
<feature type="transmembrane region" description="Helical" evidence="1">
    <location>
        <begin position="262"/>
        <end position="291"/>
    </location>
</feature>
<comment type="caution">
    <text evidence="3">The sequence shown here is derived from an EMBL/GenBank/DDBJ whole genome shotgun (WGS) entry which is preliminary data.</text>
</comment>
<feature type="transmembrane region" description="Helical" evidence="1">
    <location>
        <begin position="234"/>
        <end position="256"/>
    </location>
</feature>
<name>A0A9P6QF77_9FUNG</name>
<dbReference type="AlphaFoldDB" id="A0A9P6QF77"/>
<gene>
    <name evidence="3" type="ORF">DFQ27_008876</name>
</gene>
<dbReference type="GO" id="GO:0005525">
    <property type="term" value="F:GTP binding"/>
    <property type="evidence" value="ECO:0007669"/>
    <property type="project" value="InterPro"/>
</dbReference>
<dbReference type="EMBL" id="JAAAJB010000077">
    <property type="protein sequence ID" value="KAG0267316.1"/>
    <property type="molecule type" value="Genomic_DNA"/>
</dbReference>
<accession>A0A9P6QF77</accession>
<dbReference type="Proteomes" id="UP000807716">
    <property type="component" value="Unassembled WGS sequence"/>
</dbReference>
<evidence type="ECO:0000256" key="1">
    <source>
        <dbReference type="SAM" id="Phobius"/>
    </source>
</evidence>
<evidence type="ECO:0000313" key="4">
    <source>
        <dbReference type="Proteomes" id="UP000807716"/>
    </source>
</evidence>
<dbReference type="OrthoDB" id="8954335at2759"/>
<dbReference type="SUPFAM" id="SSF52540">
    <property type="entry name" value="P-loop containing nucleoside triphosphate hydrolases"/>
    <property type="match status" value="1"/>
</dbReference>
<sequence length="301" mass="32706">MPSQAASETTAIMYLGNSGSGRSALLNKLGGDFSAGVAWREGVTKNVSEKLVDLNGEKVLLVDVPGLFEPKKEATKRNARVLTEALKRGYRYNLTFVLKASNRGFEHADLLMMSKVNECVRQADGAKVTFKVIINQIMDDEVYDMYDKTVVKDNFQCQLAELKEEGYHFDISIKSVLLLRHAQDFAQNTTFKDVLTKFECSWQQKAHVFLDKDISATNEDLYDFIRLMGPALMWVYNASALAAAAVGATAAGALAVGAEAEAVAAAVASVGASLTLAVPAALVATGAYLLLKRDRNKARVP</sequence>
<dbReference type="Pfam" id="PF01926">
    <property type="entry name" value="MMR_HSR1"/>
    <property type="match status" value="1"/>
</dbReference>
<dbReference type="Gene3D" id="3.40.50.300">
    <property type="entry name" value="P-loop containing nucleotide triphosphate hydrolases"/>
    <property type="match status" value="1"/>
</dbReference>
<dbReference type="InterPro" id="IPR027417">
    <property type="entry name" value="P-loop_NTPase"/>
</dbReference>
<proteinExistence type="predicted"/>
<evidence type="ECO:0000313" key="3">
    <source>
        <dbReference type="EMBL" id="KAG0267316.1"/>
    </source>
</evidence>
<feature type="domain" description="G" evidence="2">
    <location>
        <begin position="12"/>
        <end position="87"/>
    </location>
</feature>
<keyword evidence="4" id="KW-1185">Reference proteome</keyword>
<reference evidence="3" key="1">
    <citation type="journal article" date="2020" name="Fungal Divers.">
        <title>Resolving the Mortierellaceae phylogeny through synthesis of multi-gene phylogenetics and phylogenomics.</title>
        <authorList>
            <person name="Vandepol N."/>
            <person name="Liber J."/>
            <person name="Desiro A."/>
            <person name="Na H."/>
            <person name="Kennedy M."/>
            <person name="Barry K."/>
            <person name="Grigoriev I.V."/>
            <person name="Miller A.N."/>
            <person name="O'Donnell K."/>
            <person name="Stajich J.E."/>
            <person name="Bonito G."/>
        </authorList>
    </citation>
    <scope>NUCLEOTIDE SEQUENCE</scope>
    <source>
        <strain evidence="3">BC1065</strain>
    </source>
</reference>
<keyword evidence="1" id="KW-0472">Membrane</keyword>